<dbReference type="Proteomes" id="UP000245711">
    <property type="component" value="Chromosome"/>
</dbReference>
<dbReference type="EMBL" id="CP021354">
    <property type="protein sequence ID" value="AWK75812.1"/>
    <property type="molecule type" value="Genomic_DNA"/>
</dbReference>
<dbReference type="GO" id="GO:0003700">
    <property type="term" value="F:DNA-binding transcription factor activity"/>
    <property type="evidence" value="ECO:0007669"/>
    <property type="project" value="InterPro"/>
</dbReference>
<dbReference type="PROSITE" id="PS01124">
    <property type="entry name" value="HTH_ARAC_FAMILY_2"/>
    <property type="match status" value="1"/>
</dbReference>
<name>A0A2S2C4Q9_9NOCA</name>
<feature type="domain" description="HTH araC/xylS-type" evidence="1">
    <location>
        <begin position="1"/>
        <end position="24"/>
    </location>
</feature>
<dbReference type="AlphaFoldDB" id="A0A2S2C4Q9"/>
<dbReference type="InterPro" id="IPR018060">
    <property type="entry name" value="HTH_AraC"/>
</dbReference>
<dbReference type="GO" id="GO:0043565">
    <property type="term" value="F:sequence-specific DNA binding"/>
    <property type="evidence" value="ECO:0007669"/>
    <property type="project" value="InterPro"/>
</dbReference>
<evidence type="ECO:0000313" key="3">
    <source>
        <dbReference type="Proteomes" id="UP000245711"/>
    </source>
</evidence>
<organism evidence="2 3">
    <name type="scientific">Rhodococcus oxybenzonivorans</name>
    <dbReference type="NCBI Taxonomy" id="1990687"/>
    <lineage>
        <taxon>Bacteria</taxon>
        <taxon>Bacillati</taxon>
        <taxon>Actinomycetota</taxon>
        <taxon>Actinomycetes</taxon>
        <taxon>Mycobacteriales</taxon>
        <taxon>Nocardiaceae</taxon>
        <taxon>Rhodococcus</taxon>
    </lineage>
</organism>
<protein>
    <recommendedName>
        <fullName evidence="1">HTH araC/xylS-type domain-containing protein</fullName>
    </recommendedName>
</protein>
<evidence type="ECO:0000259" key="1">
    <source>
        <dbReference type="PROSITE" id="PS01124"/>
    </source>
</evidence>
<gene>
    <name evidence="2" type="ORF">CBI38_25040</name>
</gene>
<accession>A0A2S2C4Q9</accession>
<proteinExistence type="predicted"/>
<reference evidence="2 3" key="1">
    <citation type="submission" date="2017-05" db="EMBL/GenBank/DDBJ databases">
        <title>Isolation of Rhodococcus sp. S2-17 biodegrading of BP-3.</title>
        <authorList>
            <person name="Lee Y."/>
            <person name="Kim K.H."/>
            <person name="Chun B.H."/>
            <person name="Jung H.S."/>
            <person name="Jeon C.O."/>
        </authorList>
    </citation>
    <scope>NUCLEOTIDE SEQUENCE [LARGE SCALE GENOMIC DNA]</scope>
    <source>
        <strain evidence="2 3">S2-17</strain>
    </source>
</reference>
<sequence length="24" mass="2867">MHLGRFSVQYREKFGETPSATLRR</sequence>
<evidence type="ECO:0000313" key="2">
    <source>
        <dbReference type="EMBL" id="AWK75812.1"/>
    </source>
</evidence>
<keyword evidence="3" id="KW-1185">Reference proteome</keyword>
<dbReference type="KEGG" id="roz:CBI38_25040"/>